<comment type="caution">
    <text evidence="3">The sequence shown here is derived from an EMBL/GenBank/DDBJ whole genome shotgun (WGS) entry which is preliminary data.</text>
</comment>
<feature type="transmembrane region" description="Helical" evidence="1">
    <location>
        <begin position="201"/>
        <end position="220"/>
    </location>
</feature>
<feature type="transmembrane region" description="Helical" evidence="1">
    <location>
        <begin position="171"/>
        <end position="189"/>
    </location>
</feature>
<dbReference type="RefSeq" id="WP_254010211.1">
    <property type="nucleotide sequence ID" value="NZ_JAMZMM010000013.1"/>
</dbReference>
<accession>A0AAE3KKB5</accession>
<keyword evidence="3" id="KW-0482">Metalloprotease</keyword>
<feature type="transmembrane region" description="Helical" evidence="1">
    <location>
        <begin position="58"/>
        <end position="78"/>
    </location>
</feature>
<keyword evidence="3" id="KW-0645">Protease</keyword>
<dbReference type="InterPro" id="IPR003675">
    <property type="entry name" value="Rce1/LyrA-like_dom"/>
</dbReference>
<evidence type="ECO:0000313" key="3">
    <source>
        <dbReference type="EMBL" id="MCP2727395.1"/>
    </source>
</evidence>
<dbReference type="GO" id="GO:0004175">
    <property type="term" value="F:endopeptidase activity"/>
    <property type="evidence" value="ECO:0007669"/>
    <property type="project" value="UniProtKB-ARBA"/>
</dbReference>
<dbReference type="GO" id="GO:0080120">
    <property type="term" value="P:CAAX-box protein maturation"/>
    <property type="evidence" value="ECO:0007669"/>
    <property type="project" value="UniProtKB-ARBA"/>
</dbReference>
<proteinExistence type="predicted"/>
<dbReference type="PANTHER" id="PTHR35797:SF1">
    <property type="entry name" value="PROTEASE"/>
    <property type="match status" value="1"/>
</dbReference>
<feature type="transmembrane region" description="Helical" evidence="1">
    <location>
        <begin position="103"/>
        <end position="126"/>
    </location>
</feature>
<feature type="transmembrane region" description="Helical" evidence="1">
    <location>
        <begin position="28"/>
        <end position="46"/>
    </location>
</feature>
<keyword evidence="3" id="KW-0378">Hydrolase</keyword>
<name>A0AAE3KKB5_9CYAN</name>
<evidence type="ECO:0000259" key="2">
    <source>
        <dbReference type="Pfam" id="PF02517"/>
    </source>
</evidence>
<dbReference type="InterPro" id="IPR042150">
    <property type="entry name" value="MmRce1-like"/>
</dbReference>
<dbReference type="GO" id="GO:0008237">
    <property type="term" value="F:metallopeptidase activity"/>
    <property type="evidence" value="ECO:0007669"/>
    <property type="project" value="UniProtKB-KW"/>
</dbReference>
<organism evidence="3 4">
    <name type="scientific">Limnofasciculus baicalensis BBK-W-15</name>
    <dbReference type="NCBI Taxonomy" id="2699891"/>
    <lineage>
        <taxon>Bacteria</taxon>
        <taxon>Bacillati</taxon>
        <taxon>Cyanobacteriota</taxon>
        <taxon>Cyanophyceae</taxon>
        <taxon>Coleofasciculales</taxon>
        <taxon>Coleofasciculaceae</taxon>
        <taxon>Limnofasciculus</taxon>
        <taxon>Limnofasciculus baicalensis</taxon>
    </lineage>
</organism>
<feature type="transmembrane region" description="Helical" evidence="1">
    <location>
        <begin position="259"/>
        <end position="277"/>
    </location>
</feature>
<dbReference type="PANTHER" id="PTHR35797">
    <property type="entry name" value="PROTEASE-RELATED"/>
    <property type="match status" value="1"/>
</dbReference>
<gene>
    <name evidence="3" type="ORF">NJ959_02770</name>
</gene>
<evidence type="ECO:0000256" key="1">
    <source>
        <dbReference type="SAM" id="Phobius"/>
    </source>
</evidence>
<dbReference type="Pfam" id="PF02517">
    <property type="entry name" value="Rce1-like"/>
    <property type="match status" value="1"/>
</dbReference>
<keyword evidence="4" id="KW-1185">Reference proteome</keyword>
<sequence length="286" mass="32503">MLAIVSKDEKELHLTTIMNNSKPENHSPLKFFLLVFGLSIPLWIIETRIEVKGLPLDIPITDILAAFTPLIAASILVYKEEGSIGTNKLFNRILDFSRITKKIWYLPVILLPFLIYLLIYITIHLIGLPLPINFYIPFLSIPFLFCLFFLGAVAEETGYMGYAIDSMQERFGALLASILIGIPWAVWHYPSIIQQGHNLTWIVWATLGTVAVRVLIVWIYNNTGKSLFACILFHTLMNVGRPLFPRDGIHNPLVDYPDIHYSIIAIVAGIVVFLWGTKTLARYRYA</sequence>
<reference evidence="3" key="1">
    <citation type="submission" date="2022-06" db="EMBL/GenBank/DDBJ databases">
        <title>New cyanobacteria of genus Symplocastrum in benthos of Lake Baikal.</title>
        <authorList>
            <person name="Sorokovikova E."/>
            <person name="Tikhonova I."/>
            <person name="Krasnopeev A."/>
            <person name="Evseev P."/>
            <person name="Gladkikh A."/>
            <person name="Belykh O."/>
        </authorList>
    </citation>
    <scope>NUCLEOTIDE SEQUENCE</scope>
    <source>
        <strain evidence="3">BBK-W-15</strain>
    </source>
</reference>
<keyword evidence="1" id="KW-0472">Membrane</keyword>
<feature type="transmembrane region" description="Helical" evidence="1">
    <location>
        <begin position="132"/>
        <end position="150"/>
    </location>
</feature>
<feature type="transmembrane region" description="Helical" evidence="1">
    <location>
        <begin position="227"/>
        <end position="244"/>
    </location>
</feature>
<dbReference type="AlphaFoldDB" id="A0AAE3KKB5"/>
<feature type="domain" description="CAAX prenyl protease 2/Lysostaphin resistance protein A-like" evidence="2">
    <location>
        <begin position="139"/>
        <end position="239"/>
    </location>
</feature>
<dbReference type="Proteomes" id="UP001204953">
    <property type="component" value="Unassembled WGS sequence"/>
</dbReference>
<dbReference type="EMBL" id="JAMZMM010000013">
    <property type="protein sequence ID" value="MCP2727395.1"/>
    <property type="molecule type" value="Genomic_DNA"/>
</dbReference>
<evidence type="ECO:0000313" key="4">
    <source>
        <dbReference type="Proteomes" id="UP001204953"/>
    </source>
</evidence>
<keyword evidence="1" id="KW-0812">Transmembrane</keyword>
<protein>
    <submittedName>
        <fullName evidence="3">CPBP family intramembrane metalloprotease</fullName>
    </submittedName>
</protein>
<keyword evidence="1" id="KW-1133">Transmembrane helix</keyword>